<accession>A0ABT0QZ89</accession>
<dbReference type="InterPro" id="IPR008250">
    <property type="entry name" value="ATPase_P-typ_transduc_dom_A_sf"/>
</dbReference>
<reference evidence="12" key="1">
    <citation type="submission" date="2022-02" db="EMBL/GenBank/DDBJ databases">
        <authorList>
            <person name="Lee M."/>
            <person name="Kim S.-J."/>
            <person name="Jung M.-Y."/>
        </authorList>
    </citation>
    <scope>NUCLEOTIDE SEQUENCE</scope>
    <source>
        <strain evidence="12">JHP9</strain>
    </source>
</reference>
<evidence type="ECO:0000256" key="8">
    <source>
        <dbReference type="ARBA" id="ARBA00023136"/>
    </source>
</evidence>
<dbReference type="Gene3D" id="3.40.1110.10">
    <property type="entry name" value="Calcium-transporting ATPase, cytoplasmic domain N"/>
    <property type="match status" value="1"/>
</dbReference>
<evidence type="ECO:0000256" key="10">
    <source>
        <dbReference type="SAM" id="Phobius"/>
    </source>
</evidence>
<evidence type="ECO:0000259" key="11">
    <source>
        <dbReference type="SMART" id="SM00831"/>
    </source>
</evidence>
<keyword evidence="8 10" id="KW-0472">Membrane</keyword>
<feature type="transmembrane region" description="Helical" evidence="10">
    <location>
        <begin position="261"/>
        <end position="280"/>
    </location>
</feature>
<dbReference type="RefSeq" id="WP_249736634.1">
    <property type="nucleotide sequence ID" value="NZ_JAKNCJ010000001.1"/>
</dbReference>
<evidence type="ECO:0000256" key="4">
    <source>
        <dbReference type="ARBA" id="ARBA00022741"/>
    </source>
</evidence>
<dbReference type="InterPro" id="IPR001757">
    <property type="entry name" value="P_typ_ATPase"/>
</dbReference>
<dbReference type="InterPro" id="IPR059000">
    <property type="entry name" value="ATPase_P-type_domA"/>
</dbReference>
<dbReference type="Pfam" id="PF00690">
    <property type="entry name" value="Cation_ATPase_N"/>
    <property type="match status" value="1"/>
</dbReference>
<feature type="transmembrane region" description="Helical" evidence="10">
    <location>
        <begin position="73"/>
        <end position="91"/>
    </location>
</feature>
<comment type="subcellular location">
    <subcellularLocation>
        <location evidence="1">Cell membrane</location>
        <topology evidence="1">Multi-pass membrane protein</topology>
    </subcellularLocation>
</comment>
<dbReference type="SUPFAM" id="SSF81660">
    <property type="entry name" value="Metal cation-transporting ATPase, ATP-binding domain N"/>
    <property type="match status" value="1"/>
</dbReference>
<evidence type="ECO:0000313" key="12">
    <source>
        <dbReference type="EMBL" id="MCL6422538.1"/>
    </source>
</evidence>
<evidence type="ECO:0000256" key="2">
    <source>
        <dbReference type="ARBA" id="ARBA00005675"/>
    </source>
</evidence>
<dbReference type="Proteomes" id="UP001203761">
    <property type="component" value="Unassembled WGS sequence"/>
</dbReference>
<dbReference type="InterPro" id="IPR036412">
    <property type="entry name" value="HAD-like_sf"/>
</dbReference>
<feature type="transmembrane region" description="Helical" evidence="10">
    <location>
        <begin position="741"/>
        <end position="760"/>
    </location>
</feature>
<feature type="transmembrane region" description="Helical" evidence="10">
    <location>
        <begin position="708"/>
        <end position="729"/>
    </location>
</feature>
<dbReference type="InterPro" id="IPR006068">
    <property type="entry name" value="ATPase_P-typ_cation-transptr_C"/>
</dbReference>
<name>A0ABT0QZ89_9MICO</name>
<dbReference type="NCBIfam" id="TIGR01494">
    <property type="entry name" value="ATPase_P-type"/>
    <property type="match status" value="2"/>
</dbReference>
<dbReference type="Pfam" id="PF00689">
    <property type="entry name" value="Cation_ATPase_C"/>
    <property type="match status" value="1"/>
</dbReference>
<dbReference type="InterPro" id="IPR023298">
    <property type="entry name" value="ATPase_P-typ_TM_dom_sf"/>
</dbReference>
<proteinExistence type="inferred from homology"/>
<dbReference type="SUPFAM" id="SSF81665">
    <property type="entry name" value="Calcium ATPase, transmembrane domain M"/>
    <property type="match status" value="1"/>
</dbReference>
<keyword evidence="13" id="KW-1185">Reference proteome</keyword>
<feature type="transmembrane region" description="Helical" evidence="10">
    <location>
        <begin position="850"/>
        <end position="870"/>
    </location>
</feature>
<evidence type="ECO:0000256" key="9">
    <source>
        <dbReference type="ARBA" id="ARBA00049360"/>
    </source>
</evidence>
<dbReference type="SFLD" id="SFLDS00003">
    <property type="entry name" value="Haloacid_Dehalogenase"/>
    <property type="match status" value="1"/>
</dbReference>
<feature type="transmembrane region" description="Helical" evidence="10">
    <location>
        <begin position="808"/>
        <end position="830"/>
    </location>
</feature>
<dbReference type="InterPro" id="IPR023214">
    <property type="entry name" value="HAD_sf"/>
</dbReference>
<keyword evidence="5" id="KW-0067">ATP-binding</keyword>
<dbReference type="PANTHER" id="PTHR43294:SF20">
    <property type="entry name" value="P-TYPE ATPASE"/>
    <property type="match status" value="1"/>
</dbReference>
<dbReference type="InterPro" id="IPR018303">
    <property type="entry name" value="ATPase_P-typ_P_site"/>
</dbReference>
<comment type="caution">
    <text evidence="12">The sequence shown here is derived from an EMBL/GenBank/DDBJ whole genome shotgun (WGS) entry which is preliminary data.</text>
</comment>
<comment type="catalytic activity">
    <reaction evidence="9">
        <text>ATP + H2O = ADP + phosphate + H(+)</text>
        <dbReference type="Rhea" id="RHEA:13065"/>
        <dbReference type="ChEBI" id="CHEBI:15377"/>
        <dbReference type="ChEBI" id="CHEBI:15378"/>
        <dbReference type="ChEBI" id="CHEBI:30616"/>
        <dbReference type="ChEBI" id="CHEBI:43474"/>
        <dbReference type="ChEBI" id="CHEBI:456216"/>
    </reaction>
</comment>
<dbReference type="PRINTS" id="PR00120">
    <property type="entry name" value="HATPASE"/>
</dbReference>
<evidence type="ECO:0000256" key="3">
    <source>
        <dbReference type="ARBA" id="ARBA00022692"/>
    </source>
</evidence>
<dbReference type="Gene3D" id="3.40.50.1000">
    <property type="entry name" value="HAD superfamily/HAD-like"/>
    <property type="match status" value="1"/>
</dbReference>
<evidence type="ECO:0000256" key="7">
    <source>
        <dbReference type="ARBA" id="ARBA00022989"/>
    </source>
</evidence>
<protein>
    <submittedName>
        <fullName evidence="12">HAD-IC family P-type ATPase</fullName>
    </submittedName>
</protein>
<feature type="transmembrane region" description="Helical" evidence="10">
    <location>
        <begin position="781"/>
        <end position="802"/>
    </location>
</feature>
<evidence type="ECO:0000313" key="13">
    <source>
        <dbReference type="Proteomes" id="UP001203761"/>
    </source>
</evidence>
<keyword evidence="3 10" id="KW-0812">Transmembrane</keyword>
<organism evidence="12 13">
    <name type="scientific">Brachybacterium equifaecis</name>
    <dbReference type="NCBI Taxonomy" id="2910770"/>
    <lineage>
        <taxon>Bacteria</taxon>
        <taxon>Bacillati</taxon>
        <taxon>Actinomycetota</taxon>
        <taxon>Actinomycetes</taxon>
        <taxon>Micrococcales</taxon>
        <taxon>Dermabacteraceae</taxon>
        <taxon>Brachybacterium</taxon>
    </lineage>
</organism>
<dbReference type="PANTHER" id="PTHR43294">
    <property type="entry name" value="SODIUM/POTASSIUM-TRANSPORTING ATPASE SUBUNIT ALPHA"/>
    <property type="match status" value="1"/>
</dbReference>
<dbReference type="InterPro" id="IPR023299">
    <property type="entry name" value="ATPase_P-typ_cyto_dom_N"/>
</dbReference>
<dbReference type="SFLD" id="SFLDF00027">
    <property type="entry name" value="p-type_atpase"/>
    <property type="match status" value="1"/>
</dbReference>
<dbReference type="PRINTS" id="PR00119">
    <property type="entry name" value="CATATPASE"/>
</dbReference>
<evidence type="ECO:0000256" key="5">
    <source>
        <dbReference type="ARBA" id="ARBA00022840"/>
    </source>
</evidence>
<dbReference type="InterPro" id="IPR044492">
    <property type="entry name" value="P_typ_ATPase_HD_dom"/>
</dbReference>
<dbReference type="InterPro" id="IPR050510">
    <property type="entry name" value="Cation_transp_ATPase_P-type"/>
</dbReference>
<evidence type="ECO:0000256" key="1">
    <source>
        <dbReference type="ARBA" id="ARBA00004651"/>
    </source>
</evidence>
<dbReference type="InterPro" id="IPR004014">
    <property type="entry name" value="ATPase_P-typ_cation-transptr_N"/>
</dbReference>
<dbReference type="SUPFAM" id="SSF56784">
    <property type="entry name" value="HAD-like"/>
    <property type="match status" value="1"/>
</dbReference>
<dbReference type="SMART" id="SM00831">
    <property type="entry name" value="Cation_ATPase_N"/>
    <property type="match status" value="1"/>
</dbReference>
<dbReference type="SFLD" id="SFLDG00002">
    <property type="entry name" value="C1.7:_P-type_atpase_like"/>
    <property type="match status" value="1"/>
</dbReference>
<dbReference type="EMBL" id="JAKNCJ010000001">
    <property type="protein sequence ID" value="MCL6422538.1"/>
    <property type="molecule type" value="Genomic_DNA"/>
</dbReference>
<feature type="domain" description="Cation-transporting P-type ATPase N-terminal" evidence="11">
    <location>
        <begin position="20"/>
        <end position="93"/>
    </location>
</feature>
<dbReference type="Pfam" id="PF13246">
    <property type="entry name" value="Cation_ATPase"/>
    <property type="match status" value="1"/>
</dbReference>
<sequence length="922" mass="96472">MTPPAAPAMSAPTAETLLPAPHAARIEDVAGHLDARPEGLGAQEAQRRLDQHGPNALPEGEQESRLARLLRQLNDPMIFVLLGAALLTLVLGEYVDAIVIAAIVVANTLIGYVQEGRAANALEGIRGMLSLDAQVRRAGTWTRIPAEELVPGDVVRLAAGDKVPADLRLTAASNLTIEESALTGESLAVGKSPEPVDPDAGIGDRTSMAFSGTVVASGSGRGIVAATGGGTEIGRITRMLEDVESMETPLTRQMGAFSKKLAIAVVILSAVLLVGVGLVHDYGWVELLMATIGFAVAAIPEGLPAVLTITLALGVQAMAKRRSITRRMNSVETLGSVTVICSDKTGTLTRNEMTVRTVVTPEATYEVSGTGYAPEGAIARDGSPVSAAEAEDLRLLAAVAARTNDSTVSLRTREDGETEWALAGEPTDGALRTFALKAGVESADEQRESVLPFDSEVKYMATLDVIEGVGPVVNLKGAPDRLLERCDRQGSGPGATAPLDAARWEQEIDALSAQGLRVLAAATRRAGEGRSDVTREDVDAGGFVLLGLYGIIDPPREEAVAAIRACHDAGIRVVMITGDHAGTATAIGREIGIETEQGAVTGAELEQASDAELGELARTHNVFARTSPEHKLRLVSALQDAGEVVSMTGDGVNDAPSLKRADVGVAMGIKGTEATKEAADVVLADDNFATIESAVEMGRTIYDNLRKAIVFILPTNGAQGLVILVAMVLGMTLPMSPVQVLWVNTITAVTLSLALAFEPAEPDIMRRPPRSPKEGIIGAEGLVRIIYVSLLIGGITLGVFWWGQSAGVPLAVAQTTAVNTLVVGQIFYLLAARFSRTTSLRPALLTTNPVSWGAIGLMLLLQLAFVYVPFLQVAFGSAGVGWSGWLIPLAAGAAVFAVVEIDKAVRRVLSRRPAAPSAHPGR</sequence>
<feature type="transmembrane region" description="Helical" evidence="10">
    <location>
        <begin position="292"/>
        <end position="319"/>
    </location>
</feature>
<dbReference type="Gene3D" id="1.20.1110.10">
    <property type="entry name" value="Calcium-transporting ATPase, transmembrane domain"/>
    <property type="match status" value="1"/>
</dbReference>
<keyword evidence="4" id="KW-0547">Nucleotide-binding</keyword>
<comment type="similarity">
    <text evidence="2">Belongs to the cation transport ATPase (P-type) (TC 3.A.3) family. Type IIA subfamily.</text>
</comment>
<gene>
    <name evidence="12" type="ORF">Bequi_03920</name>
</gene>
<dbReference type="SUPFAM" id="SSF81653">
    <property type="entry name" value="Calcium ATPase, transduction domain A"/>
    <property type="match status" value="1"/>
</dbReference>
<feature type="transmembrane region" description="Helical" evidence="10">
    <location>
        <begin position="882"/>
        <end position="901"/>
    </location>
</feature>
<dbReference type="Pfam" id="PF00122">
    <property type="entry name" value="E1-E2_ATPase"/>
    <property type="match status" value="1"/>
</dbReference>
<dbReference type="Gene3D" id="2.70.150.10">
    <property type="entry name" value="Calcium-transporting ATPase, cytoplasmic transduction domain A"/>
    <property type="match status" value="1"/>
</dbReference>
<keyword evidence="7 10" id="KW-1133">Transmembrane helix</keyword>
<keyword evidence="6" id="KW-1278">Translocase</keyword>
<dbReference type="PROSITE" id="PS00154">
    <property type="entry name" value="ATPASE_E1_E2"/>
    <property type="match status" value="1"/>
</dbReference>
<evidence type="ECO:0000256" key="6">
    <source>
        <dbReference type="ARBA" id="ARBA00022967"/>
    </source>
</evidence>